<dbReference type="Gene3D" id="6.10.250.1450">
    <property type="match status" value="1"/>
</dbReference>
<dbReference type="InterPro" id="IPR011538">
    <property type="entry name" value="Nuo51_FMN-bd"/>
</dbReference>
<keyword evidence="11 13" id="KW-0520">NAD</keyword>
<dbReference type="InterPro" id="IPR037207">
    <property type="entry name" value="Nuop51_4Fe4S-bd_sf"/>
</dbReference>
<evidence type="ECO:0000313" key="15">
    <source>
        <dbReference type="EMBL" id="MFC3659433.1"/>
    </source>
</evidence>
<keyword evidence="16" id="KW-1185">Reference proteome</keyword>
<dbReference type="PROSITE" id="PS00645">
    <property type="entry name" value="COMPLEX1_51K_2"/>
    <property type="match status" value="1"/>
</dbReference>
<comment type="function">
    <text evidence="13">NDH-1 shuttles electrons from NADH, via FMN and iron-sulfur (Fe-S) centers, to quinones in the respiratory chain.</text>
</comment>
<evidence type="ECO:0000313" key="16">
    <source>
        <dbReference type="Proteomes" id="UP001595724"/>
    </source>
</evidence>
<keyword evidence="10 13" id="KW-0411">Iron-sulfur</keyword>
<evidence type="ECO:0000256" key="10">
    <source>
        <dbReference type="ARBA" id="ARBA00023014"/>
    </source>
</evidence>
<dbReference type="GO" id="GO:0050136">
    <property type="term" value="F:NADH dehydrogenase (quinone) (non-electrogenic) activity"/>
    <property type="evidence" value="ECO:0007669"/>
    <property type="project" value="UniProtKB-EC"/>
</dbReference>
<comment type="caution">
    <text evidence="15">The sequence shown here is derived from an EMBL/GenBank/DDBJ whole genome shotgun (WGS) entry which is preliminary data.</text>
</comment>
<comment type="cofactor">
    <cofactor evidence="1 13">
        <name>FMN</name>
        <dbReference type="ChEBI" id="CHEBI:58210"/>
    </cofactor>
</comment>
<evidence type="ECO:0000256" key="6">
    <source>
        <dbReference type="ARBA" id="ARBA00022643"/>
    </source>
</evidence>
<dbReference type="RefSeq" id="WP_386706796.1">
    <property type="nucleotide sequence ID" value="NZ_JBHRYF010000001.1"/>
</dbReference>
<dbReference type="SUPFAM" id="SSF142019">
    <property type="entry name" value="Nqo1 FMN-binding domain-like"/>
    <property type="match status" value="1"/>
</dbReference>
<evidence type="ECO:0000256" key="3">
    <source>
        <dbReference type="ARBA" id="ARBA00007523"/>
    </source>
</evidence>
<dbReference type="InterPro" id="IPR037225">
    <property type="entry name" value="Nuo51_FMN-bd_sf"/>
</dbReference>
<keyword evidence="8" id="KW-1278">Translocase</keyword>
<dbReference type="EC" id="7.1.1.-" evidence="13"/>
<comment type="cofactor">
    <cofactor evidence="2 13">
        <name>[4Fe-4S] cluster</name>
        <dbReference type="ChEBI" id="CHEBI:49883"/>
    </cofactor>
</comment>
<keyword evidence="13" id="KW-0874">Quinone</keyword>
<dbReference type="NCBIfam" id="NF010120">
    <property type="entry name" value="PRK13596.1"/>
    <property type="match status" value="1"/>
</dbReference>
<dbReference type="InterPro" id="IPR019554">
    <property type="entry name" value="Soluble_ligand-bd"/>
</dbReference>
<dbReference type="Pfam" id="PF01512">
    <property type="entry name" value="Complex1_51K"/>
    <property type="match status" value="1"/>
</dbReference>
<evidence type="ECO:0000256" key="13">
    <source>
        <dbReference type="RuleBase" id="RU364066"/>
    </source>
</evidence>
<keyword evidence="9 13" id="KW-0408">Iron</keyword>
<reference evidence="16" key="1">
    <citation type="journal article" date="2019" name="Int. J. Syst. Evol. Microbiol.">
        <title>The Global Catalogue of Microorganisms (GCM) 10K type strain sequencing project: providing services to taxonomists for standard genome sequencing and annotation.</title>
        <authorList>
            <consortium name="The Broad Institute Genomics Platform"/>
            <consortium name="The Broad Institute Genome Sequencing Center for Infectious Disease"/>
            <person name="Wu L."/>
            <person name="Ma J."/>
        </authorList>
    </citation>
    <scope>NUCLEOTIDE SEQUENCE [LARGE SCALE GENOMIC DNA]</scope>
    <source>
        <strain evidence="16">KCTC 42211</strain>
    </source>
</reference>
<evidence type="ECO:0000256" key="1">
    <source>
        <dbReference type="ARBA" id="ARBA00001917"/>
    </source>
</evidence>
<dbReference type="SUPFAM" id="SSF140490">
    <property type="entry name" value="Nqo1C-terminal domain-like"/>
    <property type="match status" value="1"/>
</dbReference>
<dbReference type="PANTHER" id="PTHR11780:SF10">
    <property type="entry name" value="NADH DEHYDROGENASE [UBIQUINONE] FLAVOPROTEIN 1, MITOCHONDRIAL"/>
    <property type="match status" value="1"/>
</dbReference>
<evidence type="ECO:0000256" key="11">
    <source>
        <dbReference type="ARBA" id="ARBA00023027"/>
    </source>
</evidence>
<dbReference type="Pfam" id="PF10531">
    <property type="entry name" value="SLBB"/>
    <property type="match status" value="1"/>
</dbReference>
<evidence type="ECO:0000256" key="12">
    <source>
        <dbReference type="ARBA" id="ARBA00047712"/>
    </source>
</evidence>
<dbReference type="NCBIfam" id="TIGR01959">
    <property type="entry name" value="nuoF_fam"/>
    <property type="match status" value="1"/>
</dbReference>
<dbReference type="EMBL" id="JBHRYF010000001">
    <property type="protein sequence ID" value="MFC3659433.1"/>
    <property type="molecule type" value="Genomic_DNA"/>
</dbReference>
<dbReference type="PANTHER" id="PTHR11780">
    <property type="entry name" value="NADH-UBIQUINONE OXIDOREDUCTASE FLAVOPROTEIN 1 NDUFV1"/>
    <property type="match status" value="1"/>
</dbReference>
<evidence type="ECO:0000256" key="7">
    <source>
        <dbReference type="ARBA" id="ARBA00022723"/>
    </source>
</evidence>
<dbReference type="Gene3D" id="3.40.50.11540">
    <property type="entry name" value="NADH-ubiquinone oxidoreductase 51kDa subunit"/>
    <property type="match status" value="1"/>
</dbReference>
<dbReference type="Gene3D" id="1.20.1440.230">
    <property type="entry name" value="NADH-ubiquinone oxidoreductase 51kDa subunit, iron-sulphur binding domain"/>
    <property type="match status" value="1"/>
</dbReference>
<evidence type="ECO:0000256" key="4">
    <source>
        <dbReference type="ARBA" id="ARBA00022485"/>
    </source>
</evidence>
<evidence type="ECO:0000256" key="8">
    <source>
        <dbReference type="ARBA" id="ARBA00022967"/>
    </source>
</evidence>
<comment type="similarity">
    <text evidence="3 13">Belongs to the complex I 51 kDa subunit family.</text>
</comment>
<dbReference type="InterPro" id="IPR011537">
    <property type="entry name" value="NADH-UbQ_OxRdtase_suF"/>
</dbReference>
<keyword evidence="5 13" id="KW-0285">Flavoprotein</keyword>
<dbReference type="SMART" id="SM00928">
    <property type="entry name" value="NADH_4Fe-4S"/>
    <property type="match status" value="1"/>
</dbReference>
<feature type="domain" description="NADH-ubiquinone oxidoreductase 51kDa subunit iron-sulphur binding" evidence="14">
    <location>
        <begin position="348"/>
        <end position="393"/>
    </location>
</feature>
<evidence type="ECO:0000256" key="5">
    <source>
        <dbReference type="ARBA" id="ARBA00022630"/>
    </source>
</evidence>
<keyword evidence="4 13" id="KW-0004">4Fe-4S</keyword>
<dbReference type="InterPro" id="IPR001949">
    <property type="entry name" value="NADH-UbQ_OxRdtase_51kDa_CS"/>
</dbReference>
<dbReference type="SUPFAM" id="SSF142984">
    <property type="entry name" value="Nqo1 middle domain-like"/>
    <property type="match status" value="1"/>
</dbReference>
<dbReference type="Proteomes" id="UP001595724">
    <property type="component" value="Unassembled WGS sequence"/>
</dbReference>
<protein>
    <recommendedName>
        <fullName evidence="13">NADH-quinone oxidoreductase subunit F</fullName>
        <ecNumber evidence="13">7.1.1.-</ecNumber>
    </recommendedName>
</protein>
<organism evidence="15 16">
    <name type="scientific">Luteimonas notoginsengisoli</name>
    <dbReference type="NCBI Taxonomy" id="1578200"/>
    <lineage>
        <taxon>Bacteria</taxon>
        <taxon>Pseudomonadati</taxon>
        <taxon>Pseudomonadota</taxon>
        <taxon>Gammaproteobacteria</taxon>
        <taxon>Lysobacterales</taxon>
        <taxon>Lysobacteraceae</taxon>
        <taxon>Luteimonas</taxon>
    </lineage>
</organism>
<accession>A0ABV7USC5</accession>
<comment type="catalytic activity">
    <reaction evidence="12 13">
        <text>a quinone + NADH + 5 H(+)(in) = a quinol + NAD(+) + 4 H(+)(out)</text>
        <dbReference type="Rhea" id="RHEA:57888"/>
        <dbReference type="ChEBI" id="CHEBI:15378"/>
        <dbReference type="ChEBI" id="CHEBI:24646"/>
        <dbReference type="ChEBI" id="CHEBI:57540"/>
        <dbReference type="ChEBI" id="CHEBI:57945"/>
        <dbReference type="ChEBI" id="CHEBI:132124"/>
    </reaction>
</comment>
<dbReference type="InterPro" id="IPR050837">
    <property type="entry name" value="ComplexI_51kDa_subunit"/>
</dbReference>
<gene>
    <name evidence="15" type="primary">nuoF</name>
    <name evidence="15" type="ORF">ACFOM9_04980</name>
</gene>
<keyword evidence="7 13" id="KW-0479">Metal-binding</keyword>
<keyword evidence="6 13" id="KW-0288">FMN</keyword>
<dbReference type="Gene3D" id="3.10.20.600">
    <property type="match status" value="1"/>
</dbReference>
<evidence type="ECO:0000259" key="14">
    <source>
        <dbReference type="SMART" id="SM00928"/>
    </source>
</evidence>
<evidence type="ECO:0000256" key="2">
    <source>
        <dbReference type="ARBA" id="ARBA00001966"/>
    </source>
</evidence>
<dbReference type="Pfam" id="PF10589">
    <property type="entry name" value="NADH_4Fe-4S"/>
    <property type="match status" value="1"/>
</dbReference>
<dbReference type="InterPro" id="IPR019575">
    <property type="entry name" value="Nuop51_4Fe4S-bd"/>
</dbReference>
<name>A0ABV7USC5_9GAMM</name>
<evidence type="ECO:0000256" key="9">
    <source>
        <dbReference type="ARBA" id="ARBA00023004"/>
    </source>
</evidence>
<dbReference type="PROSITE" id="PS00644">
    <property type="entry name" value="COMPLEX1_51K_1"/>
    <property type="match status" value="1"/>
</dbReference>
<proteinExistence type="inferred from homology"/>
<keyword evidence="15" id="KW-0560">Oxidoreductase</keyword>
<sequence length="456" mass="49715">MAQHHSHVSEGYGPVGPAPKEHQAVYTTLHFDKPWSYENYLKTGGYSALRRILEEKIAPADVIEMVKQSGLRGRGGAGFPTGLKWSFMPKGTGMQKYILCNSDESEPGTAKDRDILRYNPHAVIEGMAIACYATGSTVAYNYLRGEFHHEPFEHLEEATAEAYANGWLGKDILGSGIDVDIYNALGAGAYICGEETALMESLEGKKGQPRYKPPFPANFGLFGKPTTINNTETYASVPAIVRNGAEWFLNLGKPNNGGCKIFSVSGHVARPGNYEIRLGTPFAELLEVAGGMRDGRKLKAVIPGGSSMPVLPGDTMMQLTMDYDSLQKAGSGLGSGAVIVMDETACMVRACQRISRFYFQESCGQCTPCREGTGWMYRMLTRIVDGQATLDDLQMLRAAAGQIEGHTICAFGEAAAWPVQGFLRHYWDEFEYAIVNGRFLVDDQRAGTVVAKKVAA</sequence>